<evidence type="ECO:0000256" key="7">
    <source>
        <dbReference type="ARBA" id="ARBA00023326"/>
    </source>
</evidence>
<evidence type="ECO:0000313" key="8">
    <source>
        <dbReference type="EMBL" id="NKI42166.1"/>
    </source>
</evidence>
<dbReference type="InterPro" id="IPR029058">
    <property type="entry name" value="AB_hydrolase_fold"/>
</dbReference>
<keyword evidence="5" id="KW-0378">Hydrolase</keyword>
<dbReference type="SUPFAM" id="SSF53474">
    <property type="entry name" value="alpha/beta-Hydrolases"/>
    <property type="match status" value="1"/>
</dbReference>
<dbReference type="Proteomes" id="UP000772196">
    <property type="component" value="Unassembled WGS sequence"/>
</dbReference>
<dbReference type="Gene3D" id="3.40.50.1820">
    <property type="entry name" value="alpha/beta hydrolase"/>
    <property type="match status" value="1"/>
</dbReference>
<dbReference type="PANTHER" id="PTHR38050:SF2">
    <property type="entry name" value="FERULOYL ESTERASE C-RELATED"/>
    <property type="match status" value="1"/>
</dbReference>
<dbReference type="RefSeq" id="WP_168539050.1">
    <property type="nucleotide sequence ID" value="NZ_JAAWWP010000006.1"/>
</dbReference>
<evidence type="ECO:0008006" key="10">
    <source>
        <dbReference type="Google" id="ProtNLM"/>
    </source>
</evidence>
<comment type="caution">
    <text evidence="8">The sequence shown here is derived from an EMBL/GenBank/DDBJ whole genome shotgun (WGS) entry which is preliminary data.</text>
</comment>
<reference evidence="8 9" key="1">
    <citation type="submission" date="2020-04" db="EMBL/GenBank/DDBJ databases">
        <title>Phylogenetic Diversity and Antibacterial Activity against Ralstonia solanacearum of Endophytic Actinomycete Isolated from Moss.</title>
        <authorList>
            <person name="Zhuang X."/>
        </authorList>
    </citation>
    <scope>NUCLEOTIDE SEQUENCE [LARGE SCALE GENOMIC DNA]</scope>
    <source>
        <strain evidence="8 9">LD120</strain>
    </source>
</reference>
<evidence type="ECO:0000256" key="3">
    <source>
        <dbReference type="ARBA" id="ARBA00022651"/>
    </source>
</evidence>
<accession>A0ABX1H559</accession>
<evidence type="ECO:0000256" key="4">
    <source>
        <dbReference type="ARBA" id="ARBA00022729"/>
    </source>
</evidence>
<keyword evidence="9" id="KW-1185">Reference proteome</keyword>
<evidence type="ECO:0000256" key="5">
    <source>
        <dbReference type="ARBA" id="ARBA00022801"/>
    </source>
</evidence>
<protein>
    <recommendedName>
        <fullName evidence="10">Polyhydroxybutyrate depolymerase</fullName>
    </recommendedName>
</protein>
<evidence type="ECO:0000313" key="9">
    <source>
        <dbReference type="Proteomes" id="UP000772196"/>
    </source>
</evidence>
<keyword evidence="6" id="KW-0119">Carbohydrate metabolism</keyword>
<evidence type="ECO:0000256" key="1">
    <source>
        <dbReference type="ARBA" id="ARBA00004613"/>
    </source>
</evidence>
<evidence type="ECO:0000256" key="2">
    <source>
        <dbReference type="ARBA" id="ARBA00022525"/>
    </source>
</evidence>
<keyword evidence="7" id="KW-0624">Polysaccharide degradation</keyword>
<keyword evidence="4" id="KW-0732">Signal</keyword>
<sequence length="336" mass="35129">MTARPPSRRPASFGRLLATPVLATGMLGLLAWQAAPASSDPASGDRSCVRSVPAGDTTVDVPFEGRAYGVAVHVPDSGGEQRPLVVNLHGSQSKGTWQLDYTGMRAASDAHGFLLAAPDGVIPAGDGYAWNVPGVTEGAPRDDIRFLDQAVDTLSGALCADPARIYFTGYSGGGRMASALACERSEKIAAVAPVAGLRAGRPDPADDSRPDPASCAPARAVPVIAFHGEQDGSNPYFGGGTGTWRYSVPAAQERWAELNGCTGEPATEQLTAHVRRVSATEGCRDGAEVLLHDIADGGHTWPGAPQDKPENGHTNREIDADELMWSFFEKHPLPGA</sequence>
<gene>
    <name evidence="8" type="ORF">HFV08_13095</name>
</gene>
<keyword evidence="2" id="KW-0964">Secreted</keyword>
<dbReference type="PANTHER" id="PTHR38050">
    <property type="match status" value="1"/>
</dbReference>
<comment type="subcellular location">
    <subcellularLocation>
        <location evidence="1">Secreted</location>
    </subcellularLocation>
</comment>
<dbReference type="InterPro" id="IPR043595">
    <property type="entry name" value="FaeB/C/D"/>
</dbReference>
<dbReference type="EMBL" id="JAAWWP010000006">
    <property type="protein sequence ID" value="NKI42166.1"/>
    <property type="molecule type" value="Genomic_DNA"/>
</dbReference>
<name>A0ABX1H559_9ACTN</name>
<proteinExistence type="predicted"/>
<organism evidence="8 9">
    <name type="scientific">Streptomyces physcomitrii</name>
    <dbReference type="NCBI Taxonomy" id="2724184"/>
    <lineage>
        <taxon>Bacteria</taxon>
        <taxon>Bacillati</taxon>
        <taxon>Actinomycetota</taxon>
        <taxon>Actinomycetes</taxon>
        <taxon>Kitasatosporales</taxon>
        <taxon>Streptomycetaceae</taxon>
        <taxon>Streptomyces</taxon>
    </lineage>
</organism>
<evidence type="ECO:0000256" key="6">
    <source>
        <dbReference type="ARBA" id="ARBA00023277"/>
    </source>
</evidence>
<keyword evidence="3" id="KW-0858">Xylan degradation</keyword>